<dbReference type="RefSeq" id="WP_277833946.1">
    <property type="nucleotide sequence ID" value="NZ_JARQZE010000010.1"/>
</dbReference>
<name>A0ABW3WB15_9RHOO</name>
<proteinExistence type="predicted"/>
<feature type="compositionally biased region" description="Low complexity" evidence="1">
    <location>
        <begin position="134"/>
        <end position="155"/>
    </location>
</feature>
<feature type="compositionally biased region" description="Polar residues" evidence="1">
    <location>
        <begin position="192"/>
        <end position="202"/>
    </location>
</feature>
<evidence type="ECO:0000313" key="2">
    <source>
        <dbReference type="EMBL" id="MFD1263054.1"/>
    </source>
</evidence>
<evidence type="ECO:0000313" key="3">
    <source>
        <dbReference type="Proteomes" id="UP001597158"/>
    </source>
</evidence>
<dbReference type="InterPro" id="IPR021735">
    <property type="entry name" value="DUF3306"/>
</dbReference>
<protein>
    <submittedName>
        <fullName evidence="2">DUF3306 domain-containing protein</fullName>
    </submittedName>
</protein>
<feature type="region of interest" description="Disordered" evidence="1">
    <location>
        <begin position="134"/>
        <end position="202"/>
    </location>
</feature>
<dbReference type="Pfam" id="PF11748">
    <property type="entry name" value="DUF3306"/>
    <property type="match status" value="1"/>
</dbReference>
<dbReference type="Proteomes" id="UP001597158">
    <property type="component" value="Unassembled WGS sequence"/>
</dbReference>
<sequence>MSGGFLSRWSKRKLAAGGAPVRPVAEPPVTVADRPADGGLDEHADAALAVPAPAAVELPPVEALTLASDFTAFLKEEVSEAVRRQALKKLFADPHFNRMDGLDVYIDDYNIADPIPPHLMEKLKHAREWLGDAPAAEQTEAPEETLATPAAASAAGVSEVLVPEGASTPPPGEQASAAGLAEAAPAAGSAAKVQTNGAAGEA</sequence>
<organism evidence="2 3">
    <name type="scientific">Thauera mechernichensis</name>
    <dbReference type="NCBI Taxonomy" id="82788"/>
    <lineage>
        <taxon>Bacteria</taxon>
        <taxon>Pseudomonadati</taxon>
        <taxon>Pseudomonadota</taxon>
        <taxon>Betaproteobacteria</taxon>
        <taxon>Rhodocyclales</taxon>
        <taxon>Zoogloeaceae</taxon>
        <taxon>Thauera</taxon>
    </lineage>
</organism>
<dbReference type="EMBL" id="JBHTMC010000010">
    <property type="protein sequence ID" value="MFD1263054.1"/>
    <property type="molecule type" value="Genomic_DNA"/>
</dbReference>
<feature type="compositionally biased region" description="Low complexity" evidence="1">
    <location>
        <begin position="175"/>
        <end position="191"/>
    </location>
</feature>
<gene>
    <name evidence="2" type="ORF">ACFQ4M_05615</name>
</gene>
<keyword evidence="3" id="KW-1185">Reference proteome</keyword>
<comment type="caution">
    <text evidence="2">The sequence shown here is derived from an EMBL/GenBank/DDBJ whole genome shotgun (WGS) entry which is preliminary data.</text>
</comment>
<evidence type="ECO:0000256" key="1">
    <source>
        <dbReference type="SAM" id="MobiDB-lite"/>
    </source>
</evidence>
<reference evidence="3" key="1">
    <citation type="journal article" date="2019" name="Int. J. Syst. Evol. Microbiol.">
        <title>The Global Catalogue of Microorganisms (GCM) 10K type strain sequencing project: providing services to taxonomists for standard genome sequencing and annotation.</title>
        <authorList>
            <consortium name="The Broad Institute Genomics Platform"/>
            <consortium name="The Broad Institute Genome Sequencing Center for Infectious Disease"/>
            <person name="Wu L."/>
            <person name="Ma J."/>
        </authorList>
    </citation>
    <scope>NUCLEOTIDE SEQUENCE [LARGE SCALE GENOMIC DNA]</scope>
    <source>
        <strain evidence="3">CCUG 48884</strain>
    </source>
</reference>
<feature type="region of interest" description="Disordered" evidence="1">
    <location>
        <begin position="1"/>
        <end position="40"/>
    </location>
</feature>
<accession>A0ABW3WB15</accession>